<evidence type="ECO:0000259" key="6">
    <source>
        <dbReference type="Pfam" id="PF00675"/>
    </source>
</evidence>
<dbReference type="PANTHER" id="PTHR11851">
    <property type="entry name" value="METALLOPROTEASE"/>
    <property type="match status" value="1"/>
</dbReference>
<evidence type="ECO:0000256" key="5">
    <source>
        <dbReference type="SAM" id="MobiDB-lite"/>
    </source>
</evidence>
<dbReference type="Gene3D" id="3.30.830.10">
    <property type="entry name" value="Metalloenzyme, LuxS/M16 peptidase-like"/>
    <property type="match status" value="2"/>
</dbReference>
<keyword evidence="3" id="KW-0482">Metalloprotease</keyword>
<evidence type="ECO:0000313" key="9">
    <source>
        <dbReference type="Proteomes" id="UP000094472"/>
    </source>
</evidence>
<accession>A0A1E3VWF8</accession>
<evidence type="ECO:0000313" key="8">
    <source>
        <dbReference type="EMBL" id="ODR97852.1"/>
    </source>
</evidence>
<comment type="caution">
    <text evidence="8">The sequence shown here is derived from an EMBL/GenBank/DDBJ whole genome shotgun (WGS) entry which is preliminary data.</text>
</comment>
<dbReference type="PANTHER" id="PTHR11851:SF49">
    <property type="entry name" value="MITOCHONDRIAL-PROCESSING PEPTIDASE SUBUNIT ALPHA"/>
    <property type="match status" value="1"/>
</dbReference>
<evidence type="ECO:0000256" key="2">
    <source>
        <dbReference type="ARBA" id="ARBA00007261"/>
    </source>
</evidence>
<organism evidence="8 9">
    <name type="scientific">Methyloceanibacter superfactus</name>
    <dbReference type="NCBI Taxonomy" id="1774969"/>
    <lineage>
        <taxon>Bacteria</taxon>
        <taxon>Pseudomonadati</taxon>
        <taxon>Pseudomonadota</taxon>
        <taxon>Alphaproteobacteria</taxon>
        <taxon>Hyphomicrobiales</taxon>
        <taxon>Hyphomicrobiaceae</taxon>
        <taxon>Methyloceanibacter</taxon>
    </lineage>
</organism>
<comment type="cofactor">
    <cofactor evidence="1">
        <name>Zn(2+)</name>
        <dbReference type="ChEBI" id="CHEBI:29105"/>
    </cofactor>
</comment>
<dbReference type="RefSeq" id="WP_069441675.1">
    <property type="nucleotide sequence ID" value="NZ_LPWF01000024.1"/>
</dbReference>
<feature type="domain" description="Peptidase M16 C-terminal" evidence="7">
    <location>
        <begin position="203"/>
        <end position="385"/>
    </location>
</feature>
<keyword evidence="9" id="KW-1185">Reference proteome</keyword>
<keyword evidence="8" id="KW-0645">Protease</keyword>
<feature type="region of interest" description="Disordered" evidence="5">
    <location>
        <begin position="454"/>
        <end position="473"/>
    </location>
</feature>
<dbReference type="InterPro" id="IPR050361">
    <property type="entry name" value="MPP/UQCRC_Complex"/>
</dbReference>
<dbReference type="GO" id="GO:0006508">
    <property type="term" value="P:proteolysis"/>
    <property type="evidence" value="ECO:0007669"/>
    <property type="project" value="UniProtKB-KW"/>
</dbReference>
<evidence type="ECO:0000256" key="3">
    <source>
        <dbReference type="ARBA" id="ARBA00023049"/>
    </source>
</evidence>
<dbReference type="SUPFAM" id="SSF63411">
    <property type="entry name" value="LuxS/MPP-like metallohydrolase"/>
    <property type="match status" value="2"/>
</dbReference>
<dbReference type="GO" id="GO:0046872">
    <property type="term" value="F:metal ion binding"/>
    <property type="evidence" value="ECO:0007669"/>
    <property type="project" value="InterPro"/>
</dbReference>
<protein>
    <submittedName>
        <fullName evidence="8">Zinc protease</fullName>
    </submittedName>
</protein>
<dbReference type="InterPro" id="IPR011765">
    <property type="entry name" value="Pept_M16_N"/>
</dbReference>
<reference evidence="8 9" key="1">
    <citation type="journal article" date="2016" name="Environ. Microbiol.">
        <title>New Methyloceanibacter diversity from North Sea sediments includes methanotroph containing solely the soluble methane monooxygenase.</title>
        <authorList>
            <person name="Vekeman B."/>
            <person name="Kerckhof F.M."/>
            <person name="Cremers G."/>
            <person name="de Vos P."/>
            <person name="Vandamme P."/>
            <person name="Boon N."/>
            <person name="Op den Camp H.J."/>
            <person name="Heylen K."/>
        </authorList>
    </citation>
    <scope>NUCLEOTIDE SEQUENCE [LARGE SCALE GENOMIC DNA]</scope>
    <source>
        <strain evidence="8 9">R-67175</strain>
    </source>
</reference>
<proteinExistence type="inferred from homology"/>
<dbReference type="Pfam" id="PF00675">
    <property type="entry name" value="Peptidase_M16"/>
    <property type="match status" value="1"/>
</dbReference>
<evidence type="ECO:0000259" key="7">
    <source>
        <dbReference type="Pfam" id="PF05193"/>
    </source>
</evidence>
<dbReference type="InterPro" id="IPR007863">
    <property type="entry name" value="Peptidase_M16_C"/>
</dbReference>
<name>A0A1E3VWF8_9HYPH</name>
<dbReference type="EMBL" id="LPWF01000024">
    <property type="protein sequence ID" value="ODR97852.1"/>
    <property type="molecule type" value="Genomic_DNA"/>
</dbReference>
<sequence length="473" mass="51551">MLDQLAATPDLRTGLIVAGLTLASMAVAAVTAEAAPPVRQFTLANGLQVVVIPDHRAPVVTQMVWYKVGAGDEPPGASGIAHFLEHLMFKGTDKIPTGTFSKIIAKNGGEDNAFTNHDVTAYFQRVAKDRLATVMEMEADRMVNLRLTEEDVTTERNVILEERRSRVDNDPGSILQEQMMAALYRNHPYGIPIIGWEHEIEALDRKDALTFYRRFYAPQNAILIVAGDVEPDEVKTLAENTFGKIARTGEANPRVRPKEPEHDGLIKVTLEDPRAGRTTVQRYYIVPSYASAEPGEAEALDLLARIAAHGTVGRIYKRLVVEQKAAASAGGWYTDSGLDSGRFGFYAIAGEAHSAEDIEAAIDGVVEELRSGGVTQAELDRARAAQIADFVYTSDSISRMARQYGWRLAAGMTVADVEQWPDRLKKVTVEDIQAVARKYLINETAVTGILTPEPEYTSSIGEKPAAAAGNGKS</sequence>
<feature type="domain" description="Peptidase M16 N-terminal" evidence="6">
    <location>
        <begin position="49"/>
        <end position="195"/>
    </location>
</feature>
<dbReference type="Proteomes" id="UP000094472">
    <property type="component" value="Unassembled WGS sequence"/>
</dbReference>
<dbReference type="InterPro" id="IPR001431">
    <property type="entry name" value="Pept_M16_Zn_BS"/>
</dbReference>
<dbReference type="AlphaFoldDB" id="A0A1E3VWF8"/>
<evidence type="ECO:0000256" key="4">
    <source>
        <dbReference type="RuleBase" id="RU004447"/>
    </source>
</evidence>
<evidence type="ECO:0000256" key="1">
    <source>
        <dbReference type="ARBA" id="ARBA00001947"/>
    </source>
</evidence>
<gene>
    <name evidence="8" type="ORF">AUC69_01385</name>
</gene>
<keyword evidence="3" id="KW-0378">Hydrolase</keyword>
<dbReference type="PROSITE" id="PS00143">
    <property type="entry name" value="INSULINASE"/>
    <property type="match status" value="1"/>
</dbReference>
<dbReference type="InterPro" id="IPR011249">
    <property type="entry name" value="Metalloenz_LuxS/M16"/>
</dbReference>
<dbReference type="Pfam" id="PF05193">
    <property type="entry name" value="Peptidase_M16_C"/>
    <property type="match status" value="1"/>
</dbReference>
<comment type="similarity">
    <text evidence="2 4">Belongs to the peptidase M16 family.</text>
</comment>
<dbReference type="GO" id="GO:0004222">
    <property type="term" value="F:metalloendopeptidase activity"/>
    <property type="evidence" value="ECO:0007669"/>
    <property type="project" value="InterPro"/>
</dbReference>
<dbReference type="STRING" id="1774969.AUC69_01385"/>